<evidence type="ECO:0000313" key="2">
    <source>
        <dbReference type="EMBL" id="QIP17960.1"/>
    </source>
</evidence>
<sequence length="122" mass="13966">MSDLDMYKANLAISTGFLALYFFFGHKAWLLYISLSVGALTLLIPALARWISFGWFKLAEGLGYVNSRILLSIVFFIFLLPIALLYRLANRNPLSLRNGRQTGSLFVERNHTYAPKDMDNIW</sequence>
<proteinExistence type="predicted"/>
<keyword evidence="1" id="KW-0472">Membrane</keyword>
<feature type="transmembrane region" description="Helical" evidence="1">
    <location>
        <begin position="29"/>
        <end position="48"/>
    </location>
</feature>
<dbReference type="InterPro" id="IPR045781">
    <property type="entry name" value="SxtJ"/>
</dbReference>
<keyword evidence="1" id="KW-1133">Transmembrane helix</keyword>
<dbReference type="Proteomes" id="UP000501802">
    <property type="component" value="Chromosome"/>
</dbReference>
<keyword evidence="1" id="KW-0812">Transmembrane</keyword>
<feature type="transmembrane region" description="Helical" evidence="1">
    <location>
        <begin position="6"/>
        <end position="24"/>
    </location>
</feature>
<gene>
    <name evidence="2" type="ORF">G8759_25695</name>
</gene>
<organism evidence="2 3">
    <name type="scientific">Spirosoma aureum</name>
    <dbReference type="NCBI Taxonomy" id="2692134"/>
    <lineage>
        <taxon>Bacteria</taxon>
        <taxon>Pseudomonadati</taxon>
        <taxon>Bacteroidota</taxon>
        <taxon>Cytophagia</taxon>
        <taxon>Cytophagales</taxon>
        <taxon>Cytophagaceae</taxon>
        <taxon>Spirosoma</taxon>
    </lineage>
</organism>
<reference evidence="2 3" key="1">
    <citation type="submission" date="2020-03" db="EMBL/GenBank/DDBJ databases">
        <authorList>
            <person name="Kim M.K."/>
        </authorList>
    </citation>
    <scope>NUCLEOTIDE SEQUENCE [LARGE SCALE GENOMIC DNA]</scope>
    <source>
        <strain evidence="2 3">BT328</strain>
    </source>
</reference>
<accession>A0A6G9AZW0</accession>
<keyword evidence="3" id="KW-1185">Reference proteome</keyword>
<dbReference type="Pfam" id="PF19588">
    <property type="entry name" value="SxtJ"/>
    <property type="match status" value="1"/>
</dbReference>
<dbReference type="KEGG" id="spib:G8759_25695"/>
<dbReference type="EMBL" id="CP050063">
    <property type="protein sequence ID" value="QIP17960.1"/>
    <property type="molecule type" value="Genomic_DNA"/>
</dbReference>
<feature type="transmembrane region" description="Helical" evidence="1">
    <location>
        <begin position="68"/>
        <end position="89"/>
    </location>
</feature>
<evidence type="ECO:0000313" key="3">
    <source>
        <dbReference type="Proteomes" id="UP000501802"/>
    </source>
</evidence>
<dbReference type="AlphaFoldDB" id="A0A6G9AZW0"/>
<name>A0A6G9AZW0_9BACT</name>
<evidence type="ECO:0000256" key="1">
    <source>
        <dbReference type="SAM" id="Phobius"/>
    </source>
</evidence>
<evidence type="ECO:0008006" key="4">
    <source>
        <dbReference type="Google" id="ProtNLM"/>
    </source>
</evidence>
<protein>
    <recommendedName>
        <fullName evidence="4">SxtJ</fullName>
    </recommendedName>
</protein>